<gene>
    <name evidence="2" type="ORF">GALMADRAFT_241906</name>
</gene>
<dbReference type="InterPro" id="IPR036047">
    <property type="entry name" value="F-box-like_dom_sf"/>
</dbReference>
<dbReference type="SUPFAM" id="SSF81383">
    <property type="entry name" value="F-box domain"/>
    <property type="match status" value="1"/>
</dbReference>
<dbReference type="Pfam" id="PF00646">
    <property type="entry name" value="F-box"/>
    <property type="match status" value="1"/>
</dbReference>
<dbReference type="HOGENOM" id="CLU_033171_0_0_1"/>
<organism evidence="2 3">
    <name type="scientific">Galerina marginata (strain CBS 339.88)</name>
    <dbReference type="NCBI Taxonomy" id="685588"/>
    <lineage>
        <taxon>Eukaryota</taxon>
        <taxon>Fungi</taxon>
        <taxon>Dikarya</taxon>
        <taxon>Basidiomycota</taxon>
        <taxon>Agaricomycotina</taxon>
        <taxon>Agaricomycetes</taxon>
        <taxon>Agaricomycetidae</taxon>
        <taxon>Agaricales</taxon>
        <taxon>Agaricineae</taxon>
        <taxon>Strophariaceae</taxon>
        <taxon>Galerina</taxon>
    </lineage>
</organism>
<name>A0A067TBT6_GALM3</name>
<accession>A0A067TBT6</accession>
<dbReference type="AlphaFoldDB" id="A0A067TBT6"/>
<dbReference type="EMBL" id="KL142372">
    <property type="protein sequence ID" value="KDR79817.1"/>
    <property type="molecule type" value="Genomic_DNA"/>
</dbReference>
<dbReference type="InterPro" id="IPR001810">
    <property type="entry name" value="F-box_dom"/>
</dbReference>
<sequence>MARTKHVAVKVLGSMGPRRRHVSPTPEIPATPEIPDFIALTRDVLINVIRFLQPRDIVSIRQTCRTFLSITKLRTVWVNALRWLMQEHCITEDTFPLRTMSLSMLEHLALSPYRIVSLMEQSDNDKLDPASIRVLSPRLTNEEKDIYGILHSGELYDFSLASGGRYLSTVASCSDASSLFTVWDLGLSGNDRVKALTRLVQPVICCELINFFPDLNKLGVFYLVSRRDSPQGIIVDVHTITISPPISTFVSVSKIWMPATGSTYVFACPELQRITIRTDNTEINKFLIWDFIHNMAAVWVAADCPIDPGLAIFSYDDSLVVGLADKMFIYNIPPFVPYNPDVVPKRLEPSICLYSPLPVSNAFFLLQDSWPLPRAPKYMCAANSEQIVVYKNNNILSSDAGSAMPNKLPTFAASVSAAYPSFAHNNRDIFIQMVQAVGHLFLGCYDEDSGILKVFMVKIADQPVGQRDIIPFRVFLGNDPADVFQFTQFYPLTGRMCYLTKECRRLHVLDFIVPPE</sequence>
<reference evidence="3" key="1">
    <citation type="journal article" date="2014" name="Proc. Natl. Acad. Sci. U.S.A.">
        <title>Extensive sampling of basidiomycete genomes demonstrates inadequacy of the white-rot/brown-rot paradigm for wood decay fungi.</title>
        <authorList>
            <person name="Riley R."/>
            <person name="Salamov A.A."/>
            <person name="Brown D.W."/>
            <person name="Nagy L.G."/>
            <person name="Floudas D."/>
            <person name="Held B.W."/>
            <person name="Levasseur A."/>
            <person name="Lombard V."/>
            <person name="Morin E."/>
            <person name="Otillar R."/>
            <person name="Lindquist E.A."/>
            <person name="Sun H."/>
            <person name="LaButti K.M."/>
            <person name="Schmutz J."/>
            <person name="Jabbour D."/>
            <person name="Luo H."/>
            <person name="Baker S.E."/>
            <person name="Pisabarro A.G."/>
            <person name="Walton J.D."/>
            <person name="Blanchette R.A."/>
            <person name="Henrissat B."/>
            <person name="Martin F."/>
            <person name="Cullen D."/>
            <person name="Hibbett D.S."/>
            <person name="Grigoriev I.V."/>
        </authorList>
    </citation>
    <scope>NUCLEOTIDE SEQUENCE [LARGE SCALE GENOMIC DNA]</scope>
    <source>
        <strain evidence="3">CBS 339.88</strain>
    </source>
</reference>
<protein>
    <recommendedName>
        <fullName evidence="1">F-box domain-containing protein</fullName>
    </recommendedName>
</protein>
<evidence type="ECO:0000259" key="1">
    <source>
        <dbReference type="PROSITE" id="PS50181"/>
    </source>
</evidence>
<feature type="domain" description="F-box" evidence="1">
    <location>
        <begin position="34"/>
        <end position="80"/>
    </location>
</feature>
<evidence type="ECO:0000313" key="2">
    <source>
        <dbReference type="EMBL" id="KDR79817.1"/>
    </source>
</evidence>
<proteinExistence type="predicted"/>
<dbReference type="OrthoDB" id="2688364at2759"/>
<dbReference type="Proteomes" id="UP000027222">
    <property type="component" value="Unassembled WGS sequence"/>
</dbReference>
<evidence type="ECO:0000313" key="3">
    <source>
        <dbReference type="Proteomes" id="UP000027222"/>
    </source>
</evidence>
<dbReference type="PROSITE" id="PS50181">
    <property type="entry name" value="FBOX"/>
    <property type="match status" value="1"/>
</dbReference>
<keyword evidence="3" id="KW-1185">Reference proteome</keyword>